<evidence type="ECO:0000256" key="4">
    <source>
        <dbReference type="PROSITE-ProRule" id="PRU00742"/>
    </source>
</evidence>
<dbReference type="STRING" id="1001240.GY21_11485"/>
<dbReference type="CDD" id="cd09999">
    <property type="entry name" value="Arginase-like_1"/>
    <property type="match status" value="1"/>
</dbReference>
<keyword evidence="2" id="KW-0378">Hydrolase</keyword>
<name>A0A099J780_9MICO</name>
<protein>
    <submittedName>
        <fullName evidence="5">Arginase</fullName>
    </submittedName>
</protein>
<sequence length="278" mass="28850">MAPTFVVVPQWQGSVSPRAMRLVDGAVAIQGDLPASATREVDVPVEAGDALDTGIHRFSSIQIVRERQAAVLRLTKDWALTIGGDCGVSLASVEHASRQHPGDVALLWFGAHPELHTPETSPSGGFCGMVLRAIAGEGHPNVALDDASHIPFDKIVLVGARDIDPAEAEIITNRSIRGFTVEELNAPDALLAAVRATGATSVYVHIALDVLDPSAVTGLADLVPFGLSVAALTNAVVALRAEFSVVGASIVGFSPSSPAAATDDLPSILRIIGSLTRP</sequence>
<organism evidence="5 6">
    <name type="scientific">Cryobacterium roopkundense</name>
    <dbReference type="NCBI Taxonomy" id="1001240"/>
    <lineage>
        <taxon>Bacteria</taxon>
        <taxon>Bacillati</taxon>
        <taxon>Actinomycetota</taxon>
        <taxon>Actinomycetes</taxon>
        <taxon>Micrococcales</taxon>
        <taxon>Microbacteriaceae</taxon>
        <taxon>Cryobacterium</taxon>
    </lineage>
</organism>
<evidence type="ECO:0000313" key="5">
    <source>
        <dbReference type="EMBL" id="KGJ73372.1"/>
    </source>
</evidence>
<dbReference type="GO" id="GO:0030145">
    <property type="term" value="F:manganese ion binding"/>
    <property type="evidence" value="ECO:0007669"/>
    <property type="project" value="TreeGrafter"/>
</dbReference>
<dbReference type="PROSITE" id="PS51409">
    <property type="entry name" value="ARGINASE_2"/>
    <property type="match status" value="1"/>
</dbReference>
<dbReference type="eggNOG" id="COG0010">
    <property type="taxonomic scope" value="Bacteria"/>
</dbReference>
<keyword evidence="3" id="KW-0464">Manganese</keyword>
<dbReference type="GO" id="GO:0005829">
    <property type="term" value="C:cytosol"/>
    <property type="evidence" value="ECO:0007669"/>
    <property type="project" value="TreeGrafter"/>
</dbReference>
<evidence type="ECO:0000256" key="3">
    <source>
        <dbReference type="ARBA" id="ARBA00023211"/>
    </source>
</evidence>
<dbReference type="OrthoDB" id="7331788at2"/>
<dbReference type="AlphaFoldDB" id="A0A099J780"/>
<accession>A0A099J780</accession>
<evidence type="ECO:0000256" key="1">
    <source>
        <dbReference type="ARBA" id="ARBA00022723"/>
    </source>
</evidence>
<gene>
    <name evidence="5" type="ORF">GY21_11485</name>
</gene>
<dbReference type="Gene3D" id="3.40.800.10">
    <property type="entry name" value="Ureohydrolase domain"/>
    <property type="match status" value="1"/>
</dbReference>
<dbReference type="InterPro" id="IPR006035">
    <property type="entry name" value="Ureohydrolase"/>
</dbReference>
<keyword evidence="6" id="KW-1185">Reference proteome</keyword>
<dbReference type="Proteomes" id="UP000029864">
    <property type="component" value="Unassembled WGS sequence"/>
</dbReference>
<evidence type="ECO:0000256" key="2">
    <source>
        <dbReference type="ARBA" id="ARBA00022801"/>
    </source>
</evidence>
<dbReference type="GO" id="GO:0004053">
    <property type="term" value="F:arginase activity"/>
    <property type="evidence" value="ECO:0007669"/>
    <property type="project" value="TreeGrafter"/>
</dbReference>
<dbReference type="InterPro" id="IPR023696">
    <property type="entry name" value="Ureohydrolase_dom_sf"/>
</dbReference>
<dbReference type="SUPFAM" id="SSF52768">
    <property type="entry name" value="Arginase/deacetylase"/>
    <property type="match status" value="1"/>
</dbReference>
<comment type="caution">
    <text evidence="5">The sequence shown here is derived from an EMBL/GenBank/DDBJ whole genome shotgun (WGS) entry which is preliminary data.</text>
</comment>
<dbReference type="PANTHER" id="PTHR43782:SF3">
    <property type="entry name" value="ARGINASE"/>
    <property type="match status" value="1"/>
</dbReference>
<proteinExistence type="inferred from homology"/>
<reference evidence="5 6" key="1">
    <citation type="submission" date="2014-08" db="EMBL/GenBank/DDBJ databases">
        <authorList>
            <person name="Sisinthy S."/>
        </authorList>
    </citation>
    <scope>NUCLEOTIDE SEQUENCE [LARGE SCALE GENOMIC DNA]</scope>
    <source>
        <strain evidence="5 6">RuG17</strain>
    </source>
</reference>
<dbReference type="PRINTS" id="PR00116">
    <property type="entry name" value="ARGINASE"/>
</dbReference>
<dbReference type="PANTHER" id="PTHR43782">
    <property type="entry name" value="ARGINASE"/>
    <property type="match status" value="1"/>
</dbReference>
<dbReference type="EMBL" id="JPXF01000045">
    <property type="protein sequence ID" value="KGJ73372.1"/>
    <property type="molecule type" value="Genomic_DNA"/>
</dbReference>
<keyword evidence="1" id="KW-0479">Metal-binding</keyword>
<evidence type="ECO:0000313" key="6">
    <source>
        <dbReference type="Proteomes" id="UP000029864"/>
    </source>
</evidence>
<dbReference type="Pfam" id="PF00491">
    <property type="entry name" value="Arginase"/>
    <property type="match status" value="1"/>
</dbReference>
<comment type="similarity">
    <text evidence="4">Belongs to the arginase family.</text>
</comment>